<protein>
    <submittedName>
        <fullName evidence="4">Uncharacterized protein</fullName>
    </submittedName>
</protein>
<dbReference type="Proteomes" id="UP000887574">
    <property type="component" value="Unplaced"/>
</dbReference>
<name>A0A915D8S4_9BILA</name>
<evidence type="ECO:0000313" key="4">
    <source>
        <dbReference type="WBParaSite" id="jg16646"/>
    </source>
</evidence>
<organism evidence="3 4">
    <name type="scientific">Ditylenchus dipsaci</name>
    <dbReference type="NCBI Taxonomy" id="166011"/>
    <lineage>
        <taxon>Eukaryota</taxon>
        <taxon>Metazoa</taxon>
        <taxon>Ecdysozoa</taxon>
        <taxon>Nematoda</taxon>
        <taxon>Chromadorea</taxon>
        <taxon>Rhabditida</taxon>
        <taxon>Tylenchina</taxon>
        <taxon>Tylenchomorpha</taxon>
        <taxon>Sphaerularioidea</taxon>
        <taxon>Anguinidae</taxon>
        <taxon>Anguininae</taxon>
        <taxon>Ditylenchus</taxon>
    </lineage>
</organism>
<reference evidence="4" key="1">
    <citation type="submission" date="2022-11" db="UniProtKB">
        <authorList>
            <consortium name="WormBaseParasite"/>
        </authorList>
    </citation>
    <scope>IDENTIFICATION</scope>
</reference>
<accession>A0A915D8S4</accession>
<sequence>MGDYQTCNDSNGHHSVLAGKHVISRQEAGKNTNGAPCVIREYKEDNATGSEFSKIEKADKILRADRKASKVKKAGKTKAAGKTKKASGAKKTTESTTVGSSPTTVETRIYIFTDAEDVEACRRLTCLCCGLSCAFCCGLSSLMVIIITLSCLFIYGILEMWLFIYISVAVTCFYCYCVAVCWWW</sequence>
<keyword evidence="2" id="KW-0472">Membrane</keyword>
<feature type="compositionally biased region" description="Basic residues" evidence="1">
    <location>
        <begin position="69"/>
        <end position="88"/>
    </location>
</feature>
<feature type="transmembrane region" description="Helical" evidence="2">
    <location>
        <begin position="131"/>
        <end position="155"/>
    </location>
</feature>
<evidence type="ECO:0000256" key="1">
    <source>
        <dbReference type="SAM" id="MobiDB-lite"/>
    </source>
</evidence>
<dbReference type="AlphaFoldDB" id="A0A915D8S4"/>
<keyword evidence="3" id="KW-1185">Reference proteome</keyword>
<proteinExistence type="predicted"/>
<evidence type="ECO:0000256" key="2">
    <source>
        <dbReference type="SAM" id="Phobius"/>
    </source>
</evidence>
<dbReference type="WBParaSite" id="jg16646">
    <property type="protein sequence ID" value="jg16646"/>
    <property type="gene ID" value="jg16646"/>
</dbReference>
<keyword evidence="2" id="KW-0812">Transmembrane</keyword>
<evidence type="ECO:0000313" key="3">
    <source>
        <dbReference type="Proteomes" id="UP000887574"/>
    </source>
</evidence>
<feature type="region of interest" description="Disordered" evidence="1">
    <location>
        <begin position="69"/>
        <end position="99"/>
    </location>
</feature>
<keyword evidence="2" id="KW-1133">Transmembrane helix</keyword>
<feature type="transmembrane region" description="Helical" evidence="2">
    <location>
        <begin position="161"/>
        <end position="183"/>
    </location>
</feature>